<sequence>MSLLWLEALHIVLLSVFYVLCAIFLTKILWKRSVGKSLSRESHWAEKARILFIARLNAGGLVIAFPVTIIVMLSLSRHPSYGVVPTTLTLWWFCFISLFTCMAISSRIFHSYHTTPRMSSLKSMCSSLLLLYPHLTVAIVFLAISWFVPKSFLWLWLVLFAAVTWFLLTKWCLPLARWCKVLTPAPQLQEMIPQGSSIATYFFYHKTANAFALTLSGAICVSEKLYALLNRAQVESIMQHEYQHFQRHSNIARGFVCSIPFVLASSYKMLSAYQISLYWMFLILILIIVLKNVAMKMFLREEKEIDNVVSKEMDNEAYAYALESMHKENLLPAVMTKNTTHPHLYDRMLDAGVTPDFPRPDPPKGKKMLVFIFCTVVILATPQITSLFLKRGLYSTYTRMITTGIRSNHIYDLANFFYRSKNYQKSAKLYAKISEENSSYGDFSVVLATCSYAYANEKDMARLYWKKTQERRKISQALKRQEEWLKSVEAQMKMMLGE</sequence>
<keyword evidence="1" id="KW-0472">Membrane</keyword>
<feature type="transmembrane region" description="Helical" evidence="1">
    <location>
        <begin position="368"/>
        <end position="389"/>
    </location>
</feature>
<evidence type="ECO:0000313" key="3">
    <source>
        <dbReference type="Proteomes" id="UP000326354"/>
    </source>
</evidence>
<dbReference type="KEGG" id="uam:UABAM_04197"/>
<evidence type="ECO:0000313" key="2">
    <source>
        <dbReference type="EMBL" id="BBM85819.1"/>
    </source>
</evidence>
<dbReference type="EMBL" id="AP019860">
    <property type="protein sequence ID" value="BBM85819.1"/>
    <property type="molecule type" value="Genomic_DNA"/>
</dbReference>
<organism evidence="2 3">
    <name type="scientific">Uabimicrobium amorphum</name>
    <dbReference type="NCBI Taxonomy" id="2596890"/>
    <lineage>
        <taxon>Bacteria</taxon>
        <taxon>Pseudomonadati</taxon>
        <taxon>Planctomycetota</taxon>
        <taxon>Candidatus Uabimicrobiia</taxon>
        <taxon>Candidatus Uabimicrobiales</taxon>
        <taxon>Candidatus Uabimicrobiaceae</taxon>
        <taxon>Candidatus Uabimicrobium</taxon>
    </lineage>
</organism>
<dbReference type="Gene3D" id="3.30.2010.10">
    <property type="entry name" value="Metalloproteases ('zincins'), catalytic domain"/>
    <property type="match status" value="1"/>
</dbReference>
<protein>
    <submittedName>
        <fullName evidence="2">Uncharacterized protein</fullName>
    </submittedName>
</protein>
<feature type="transmembrane region" description="Helical" evidence="1">
    <location>
        <begin position="276"/>
        <end position="294"/>
    </location>
</feature>
<dbReference type="OrthoDB" id="196688at2"/>
<gene>
    <name evidence="2" type="ORF">UABAM_04197</name>
</gene>
<feature type="transmembrane region" description="Helical" evidence="1">
    <location>
        <begin position="90"/>
        <end position="109"/>
    </location>
</feature>
<accession>A0A5S9IPS3</accession>
<feature type="transmembrane region" description="Helical" evidence="1">
    <location>
        <begin position="154"/>
        <end position="173"/>
    </location>
</feature>
<feature type="transmembrane region" description="Helical" evidence="1">
    <location>
        <begin position="12"/>
        <end position="30"/>
    </location>
</feature>
<reference evidence="2 3" key="1">
    <citation type="submission" date="2019-08" db="EMBL/GenBank/DDBJ databases">
        <title>Complete genome sequence of Candidatus Uab amorphum.</title>
        <authorList>
            <person name="Shiratori T."/>
            <person name="Suzuki S."/>
            <person name="Kakizawa Y."/>
            <person name="Ishida K."/>
        </authorList>
    </citation>
    <scope>NUCLEOTIDE SEQUENCE [LARGE SCALE GENOMIC DNA]</scope>
    <source>
        <strain evidence="2 3">SRT547</strain>
    </source>
</reference>
<keyword evidence="3" id="KW-1185">Reference proteome</keyword>
<dbReference type="Proteomes" id="UP000326354">
    <property type="component" value="Chromosome"/>
</dbReference>
<evidence type="ECO:0000256" key="1">
    <source>
        <dbReference type="SAM" id="Phobius"/>
    </source>
</evidence>
<dbReference type="AlphaFoldDB" id="A0A5S9IPS3"/>
<feature type="transmembrane region" description="Helical" evidence="1">
    <location>
        <begin position="50"/>
        <end position="75"/>
    </location>
</feature>
<feature type="transmembrane region" description="Helical" evidence="1">
    <location>
        <begin position="129"/>
        <end position="148"/>
    </location>
</feature>
<proteinExistence type="predicted"/>
<name>A0A5S9IPS3_UABAM</name>
<keyword evidence="1" id="KW-0812">Transmembrane</keyword>
<dbReference type="RefSeq" id="WP_151969909.1">
    <property type="nucleotide sequence ID" value="NZ_AP019860.1"/>
</dbReference>
<keyword evidence="1" id="KW-1133">Transmembrane helix</keyword>